<organism evidence="1 2">
    <name type="scientific">Paraburkholderia hiiakae</name>
    <dbReference type="NCBI Taxonomy" id="1081782"/>
    <lineage>
        <taxon>Bacteria</taxon>
        <taxon>Pseudomonadati</taxon>
        <taxon>Pseudomonadota</taxon>
        <taxon>Betaproteobacteria</taxon>
        <taxon>Burkholderiales</taxon>
        <taxon>Burkholderiaceae</taxon>
        <taxon>Paraburkholderia</taxon>
    </lineage>
</organism>
<comment type="caution">
    <text evidence="1">The sequence shown here is derived from an EMBL/GenBank/DDBJ whole genome shotgun (WGS) entry which is preliminary data.</text>
</comment>
<gene>
    <name evidence="1" type="ORF">LMG27952_05589</name>
</gene>
<evidence type="ECO:0000313" key="2">
    <source>
        <dbReference type="Proteomes" id="UP000656319"/>
    </source>
</evidence>
<reference evidence="1 2" key="1">
    <citation type="submission" date="2020-10" db="EMBL/GenBank/DDBJ databases">
        <authorList>
            <person name="Peeters C."/>
        </authorList>
    </citation>
    <scope>NUCLEOTIDE SEQUENCE [LARGE SCALE GENOMIC DNA]</scope>
    <source>
        <strain evidence="1 2">LMG 27952</strain>
    </source>
</reference>
<dbReference type="EMBL" id="CAJHCQ010000017">
    <property type="protein sequence ID" value="CAD6554330.1"/>
    <property type="molecule type" value="Genomic_DNA"/>
</dbReference>
<proteinExistence type="predicted"/>
<dbReference type="Proteomes" id="UP000656319">
    <property type="component" value="Unassembled WGS sequence"/>
</dbReference>
<keyword evidence="2" id="KW-1185">Reference proteome</keyword>
<evidence type="ECO:0000313" key="1">
    <source>
        <dbReference type="EMBL" id="CAD6554330.1"/>
    </source>
</evidence>
<protein>
    <submittedName>
        <fullName evidence="1">Uncharacterized protein</fullName>
    </submittedName>
</protein>
<name>A0ABN7I9K3_9BURK</name>
<accession>A0ABN7I9K3</accession>
<sequence length="80" mass="8605">MGKPHADDDNATWQQALSAVHAMISGRKRKLTNEEEAGHTPAGYRRARGVVTPRFAYLAAAIANSAPLSMLSGQRCVTLL</sequence>